<dbReference type="Proteomes" id="UP000246303">
    <property type="component" value="Unassembled WGS sequence"/>
</dbReference>
<organism evidence="1 2">
    <name type="scientific">Arthrobacter psychrochitiniphilus</name>
    <dbReference type="NCBI Taxonomy" id="291045"/>
    <lineage>
        <taxon>Bacteria</taxon>
        <taxon>Bacillati</taxon>
        <taxon>Actinomycetota</taxon>
        <taxon>Actinomycetes</taxon>
        <taxon>Micrococcales</taxon>
        <taxon>Micrococcaceae</taxon>
        <taxon>Arthrobacter</taxon>
    </lineage>
</organism>
<dbReference type="EMBL" id="QHLZ01000001">
    <property type="protein sequence ID" value="PXA69481.1"/>
    <property type="molecule type" value="Genomic_DNA"/>
</dbReference>
<accession>A0A2V3DVZ2</accession>
<sequence length="243" mass="27444">MSFPQLFAAYWWLLFPLGGMGVGAFKALLSSRDRAHERKIEMYKLKHPEVAGLDVSIHHNTEEKVPPAHPDVTTADVEKVMADHDEVNRRWLRYELDIAKLIDFPMMSDVREPLTVAFLRAKRDADGLRPLNVAEIPSKSRWDDYRNAVNAFAVAFDVAEMEARRIKDSGFSTDERQRLGTARKLINIAENDAATAAERQTAIKRVRRELDGVIVLPDVTLASLEQQVARMIEGPESGTDTHP</sequence>
<comment type="caution">
    <text evidence="1">The sequence shown here is derived from an EMBL/GenBank/DDBJ whole genome shotgun (WGS) entry which is preliminary data.</text>
</comment>
<evidence type="ECO:0000313" key="2">
    <source>
        <dbReference type="Proteomes" id="UP000246303"/>
    </source>
</evidence>
<reference evidence="1 2" key="1">
    <citation type="submission" date="2018-05" db="EMBL/GenBank/DDBJ databases">
        <title>Genetic diversity of glacier-inhabiting Cryobacterium bacteria in China and description of Cryobacterium mengkeensis sp. nov. and Arthrobacter glacialis sp. nov.</title>
        <authorList>
            <person name="Liu Q."/>
            <person name="Xin Y.-H."/>
        </authorList>
    </citation>
    <scope>NUCLEOTIDE SEQUENCE [LARGE SCALE GENOMIC DNA]</scope>
    <source>
        <strain evidence="1 2">GP3</strain>
    </source>
</reference>
<keyword evidence="2" id="KW-1185">Reference proteome</keyword>
<gene>
    <name evidence="1" type="ORF">CVS29_02750</name>
</gene>
<dbReference type="OrthoDB" id="4948465at2"/>
<name>A0A2V3DVZ2_9MICC</name>
<protein>
    <submittedName>
        <fullName evidence="1">Uncharacterized protein</fullName>
    </submittedName>
</protein>
<dbReference type="AlphaFoldDB" id="A0A2V3DVZ2"/>
<dbReference type="RefSeq" id="WP_110104766.1">
    <property type="nucleotide sequence ID" value="NZ_JACBZZ010000001.1"/>
</dbReference>
<evidence type="ECO:0000313" key="1">
    <source>
        <dbReference type="EMBL" id="PXA69481.1"/>
    </source>
</evidence>
<proteinExistence type="predicted"/>